<evidence type="ECO:0000313" key="9">
    <source>
        <dbReference type="RefSeq" id="XP_028254614.1"/>
    </source>
</evidence>
<dbReference type="PANTHER" id="PTHR24252:SF7">
    <property type="entry name" value="HYALIN"/>
    <property type="match status" value="1"/>
</dbReference>
<name>A0A6P7I1U0_9TELE</name>
<dbReference type="CDD" id="cd00190">
    <property type="entry name" value="Tryp_SPc"/>
    <property type="match status" value="1"/>
</dbReference>
<dbReference type="GO" id="GO:0006508">
    <property type="term" value="P:proteolysis"/>
    <property type="evidence" value="ECO:0007669"/>
    <property type="project" value="UniProtKB-KW"/>
</dbReference>
<sequence>MAFCKLLAVLLLLYITGDSLGAEVQSSIIGGQDSEKGHWPWMVHVKVVSNDGKTKWRCGGSLLSDKWVLTAAHCWDRHPEPSLRRSMVWVGSYMLQKESARYMGILHAISHPYYQKMGSGYINDIALLHLQKKLEFSKDVAPVSLPSADAAFDSSSECWITGWGQIGNGVPLPDPETLQQLKVSIIPQADCASVYRELTSDMLCAGDMAGGKDACEGDDGGPLVCRTPGGFTQVGIMSFGSPSGCGLPGQPGVYTQVSNYLSFINSYVHRSEDAPKEI</sequence>
<keyword evidence="2 6" id="KW-0732">Signal</keyword>
<dbReference type="Pfam" id="PF00089">
    <property type="entry name" value="Trypsin"/>
    <property type="match status" value="1"/>
</dbReference>
<dbReference type="PRINTS" id="PR00722">
    <property type="entry name" value="CHYMOTRYPSIN"/>
</dbReference>
<dbReference type="PANTHER" id="PTHR24252">
    <property type="entry name" value="ACROSIN-RELATED"/>
    <property type="match status" value="1"/>
</dbReference>
<evidence type="ECO:0000256" key="5">
    <source>
        <dbReference type="ARBA" id="ARBA00023157"/>
    </source>
</evidence>
<evidence type="ECO:0000256" key="2">
    <source>
        <dbReference type="ARBA" id="ARBA00022729"/>
    </source>
</evidence>
<dbReference type="Proteomes" id="UP000515145">
    <property type="component" value="Unplaced"/>
</dbReference>
<dbReference type="InterPro" id="IPR001314">
    <property type="entry name" value="Peptidase_S1A"/>
</dbReference>
<evidence type="ECO:0000313" key="8">
    <source>
        <dbReference type="Proteomes" id="UP000515145"/>
    </source>
</evidence>
<reference evidence="9" key="1">
    <citation type="submission" date="2025-08" db="UniProtKB">
        <authorList>
            <consortium name="RefSeq"/>
        </authorList>
    </citation>
    <scope>IDENTIFICATION</scope>
</reference>
<keyword evidence="1" id="KW-0645">Protease</keyword>
<dbReference type="OrthoDB" id="10002959at2759"/>
<feature type="chain" id="PRO_5028145637" evidence="6">
    <location>
        <begin position="22"/>
        <end position="278"/>
    </location>
</feature>
<feature type="signal peptide" evidence="6">
    <location>
        <begin position="1"/>
        <end position="21"/>
    </location>
</feature>
<evidence type="ECO:0000256" key="3">
    <source>
        <dbReference type="ARBA" id="ARBA00022801"/>
    </source>
</evidence>
<dbReference type="InParanoid" id="A0A6P7I1U0"/>
<accession>A0A6P7I1U0</accession>
<dbReference type="Gene3D" id="2.40.10.10">
    <property type="entry name" value="Trypsin-like serine proteases"/>
    <property type="match status" value="1"/>
</dbReference>
<dbReference type="RefSeq" id="XP_028254614.1">
    <property type="nucleotide sequence ID" value="XM_028398813.1"/>
</dbReference>
<evidence type="ECO:0000259" key="7">
    <source>
        <dbReference type="PROSITE" id="PS50240"/>
    </source>
</evidence>
<dbReference type="SMART" id="SM00020">
    <property type="entry name" value="Tryp_SPc"/>
    <property type="match status" value="1"/>
</dbReference>
<dbReference type="InterPro" id="IPR018114">
    <property type="entry name" value="TRYPSIN_HIS"/>
</dbReference>
<dbReference type="InterPro" id="IPR043504">
    <property type="entry name" value="Peptidase_S1_PA_chymotrypsin"/>
</dbReference>
<dbReference type="SUPFAM" id="SSF50494">
    <property type="entry name" value="Trypsin-like serine proteases"/>
    <property type="match status" value="1"/>
</dbReference>
<keyword evidence="4" id="KW-0720">Serine protease</keyword>
<dbReference type="GO" id="GO:0004252">
    <property type="term" value="F:serine-type endopeptidase activity"/>
    <property type="evidence" value="ECO:0007669"/>
    <property type="project" value="InterPro"/>
</dbReference>
<feature type="domain" description="Peptidase S1" evidence="7">
    <location>
        <begin position="28"/>
        <end position="269"/>
    </location>
</feature>
<gene>
    <name evidence="9" type="primary">LOC114431210</name>
</gene>
<keyword evidence="5" id="KW-1015">Disulfide bond</keyword>
<dbReference type="InterPro" id="IPR001254">
    <property type="entry name" value="Trypsin_dom"/>
</dbReference>
<dbReference type="FunFam" id="2.40.10.10:FF:000024">
    <property type="entry name" value="Serine protease 53"/>
    <property type="match status" value="1"/>
</dbReference>
<proteinExistence type="predicted"/>
<dbReference type="PROSITE" id="PS00134">
    <property type="entry name" value="TRYPSIN_HIS"/>
    <property type="match status" value="1"/>
</dbReference>
<protein>
    <submittedName>
        <fullName evidence="9">Tryptase-2-like</fullName>
    </submittedName>
</protein>
<dbReference type="AlphaFoldDB" id="A0A6P7I1U0"/>
<evidence type="ECO:0000256" key="6">
    <source>
        <dbReference type="SAM" id="SignalP"/>
    </source>
</evidence>
<dbReference type="InterPro" id="IPR009003">
    <property type="entry name" value="Peptidase_S1_PA"/>
</dbReference>
<evidence type="ECO:0000256" key="1">
    <source>
        <dbReference type="ARBA" id="ARBA00022670"/>
    </source>
</evidence>
<keyword evidence="8" id="KW-1185">Reference proteome</keyword>
<dbReference type="GeneID" id="114431210"/>
<dbReference type="PROSITE" id="PS50240">
    <property type="entry name" value="TRYPSIN_DOM"/>
    <property type="match status" value="1"/>
</dbReference>
<organism evidence="8 9">
    <name type="scientific">Parambassis ranga</name>
    <name type="common">Indian glassy fish</name>
    <dbReference type="NCBI Taxonomy" id="210632"/>
    <lineage>
        <taxon>Eukaryota</taxon>
        <taxon>Metazoa</taxon>
        <taxon>Chordata</taxon>
        <taxon>Craniata</taxon>
        <taxon>Vertebrata</taxon>
        <taxon>Euteleostomi</taxon>
        <taxon>Actinopterygii</taxon>
        <taxon>Neopterygii</taxon>
        <taxon>Teleostei</taxon>
        <taxon>Neoteleostei</taxon>
        <taxon>Acanthomorphata</taxon>
        <taxon>Ovalentaria</taxon>
        <taxon>Ambassidae</taxon>
        <taxon>Parambassis</taxon>
    </lineage>
</organism>
<evidence type="ECO:0000256" key="4">
    <source>
        <dbReference type="ARBA" id="ARBA00022825"/>
    </source>
</evidence>
<keyword evidence="3" id="KW-0378">Hydrolase</keyword>